<evidence type="ECO:0000313" key="2">
    <source>
        <dbReference type="Proteomes" id="UP001557470"/>
    </source>
</evidence>
<evidence type="ECO:0000313" key="1">
    <source>
        <dbReference type="EMBL" id="KAL1007348.1"/>
    </source>
</evidence>
<sequence length="86" mass="9500">MTALGGQGSYQEANGNFKGNTVQVFMAEFGQSVTISQALHKVGLYCRVARKKPLPKGTHGVSFAKEKHLEDSNQCGWMRPKLNFLE</sequence>
<keyword evidence="2" id="KW-1185">Reference proteome</keyword>
<dbReference type="EMBL" id="JAGEUA010000002">
    <property type="protein sequence ID" value="KAL1007348.1"/>
    <property type="molecule type" value="Genomic_DNA"/>
</dbReference>
<organism evidence="1 2">
    <name type="scientific">Umbra pygmaea</name>
    <name type="common">Eastern mudminnow</name>
    <dbReference type="NCBI Taxonomy" id="75934"/>
    <lineage>
        <taxon>Eukaryota</taxon>
        <taxon>Metazoa</taxon>
        <taxon>Chordata</taxon>
        <taxon>Craniata</taxon>
        <taxon>Vertebrata</taxon>
        <taxon>Euteleostomi</taxon>
        <taxon>Actinopterygii</taxon>
        <taxon>Neopterygii</taxon>
        <taxon>Teleostei</taxon>
        <taxon>Protacanthopterygii</taxon>
        <taxon>Esociformes</taxon>
        <taxon>Umbridae</taxon>
        <taxon>Umbra</taxon>
    </lineage>
</organism>
<protein>
    <submittedName>
        <fullName evidence="1">Uncharacterized protein</fullName>
    </submittedName>
</protein>
<dbReference type="AlphaFoldDB" id="A0ABD0XEK9"/>
<reference evidence="1 2" key="1">
    <citation type="submission" date="2024-06" db="EMBL/GenBank/DDBJ databases">
        <authorList>
            <person name="Pan Q."/>
            <person name="Wen M."/>
            <person name="Jouanno E."/>
            <person name="Zahm M."/>
            <person name="Klopp C."/>
            <person name="Cabau C."/>
            <person name="Louis A."/>
            <person name="Berthelot C."/>
            <person name="Parey E."/>
            <person name="Roest Crollius H."/>
            <person name="Montfort J."/>
            <person name="Robinson-Rechavi M."/>
            <person name="Bouchez O."/>
            <person name="Lampietro C."/>
            <person name="Lopez Roques C."/>
            <person name="Donnadieu C."/>
            <person name="Postlethwait J."/>
            <person name="Bobe J."/>
            <person name="Verreycken H."/>
            <person name="Guiguen Y."/>
        </authorList>
    </citation>
    <scope>NUCLEOTIDE SEQUENCE [LARGE SCALE GENOMIC DNA]</scope>
    <source>
        <strain evidence="1">Up_M1</strain>
        <tissue evidence="1">Testis</tissue>
    </source>
</reference>
<gene>
    <name evidence="1" type="ORF">UPYG_G00085330</name>
</gene>
<name>A0ABD0XEK9_UMBPY</name>
<dbReference type="Proteomes" id="UP001557470">
    <property type="component" value="Unassembled WGS sequence"/>
</dbReference>
<accession>A0ABD0XEK9</accession>
<comment type="caution">
    <text evidence="1">The sequence shown here is derived from an EMBL/GenBank/DDBJ whole genome shotgun (WGS) entry which is preliminary data.</text>
</comment>
<proteinExistence type="predicted"/>